<name>A0A2W1LGN6_9BACL</name>
<dbReference type="OrthoDB" id="9795199at2"/>
<reference evidence="2 3" key="1">
    <citation type="submission" date="2018-06" db="EMBL/GenBank/DDBJ databases">
        <title>Paenibacillus imtechensis sp. nov.</title>
        <authorList>
            <person name="Pinnaka A.K."/>
            <person name="Singh H."/>
            <person name="Kaur M."/>
        </authorList>
    </citation>
    <scope>NUCLEOTIDE SEQUENCE [LARGE SCALE GENOMIC DNA]</scope>
    <source>
        <strain evidence="2 3">SMB1</strain>
    </source>
</reference>
<evidence type="ECO:0000259" key="1">
    <source>
        <dbReference type="Pfam" id="PF13302"/>
    </source>
</evidence>
<accession>A0A2W1LGN6</accession>
<evidence type="ECO:0000313" key="3">
    <source>
        <dbReference type="Proteomes" id="UP000249522"/>
    </source>
</evidence>
<dbReference type="Proteomes" id="UP000249522">
    <property type="component" value="Unassembled WGS sequence"/>
</dbReference>
<dbReference type="Gene3D" id="3.40.630.30">
    <property type="match status" value="1"/>
</dbReference>
<dbReference type="RefSeq" id="WP_111145314.1">
    <property type="nucleotide sequence ID" value="NZ_QKRB01000029.1"/>
</dbReference>
<proteinExistence type="predicted"/>
<protein>
    <submittedName>
        <fullName evidence="2">GNAT family N-acetyltransferase</fullName>
    </submittedName>
</protein>
<dbReference type="AlphaFoldDB" id="A0A2W1LGN6"/>
<organism evidence="2 3">
    <name type="scientific">Paenibacillus sambharensis</name>
    <dbReference type="NCBI Taxonomy" id="1803190"/>
    <lineage>
        <taxon>Bacteria</taxon>
        <taxon>Bacillati</taxon>
        <taxon>Bacillota</taxon>
        <taxon>Bacilli</taxon>
        <taxon>Bacillales</taxon>
        <taxon>Paenibacillaceae</taxon>
        <taxon>Paenibacillus</taxon>
    </lineage>
</organism>
<dbReference type="SUPFAM" id="SSF55729">
    <property type="entry name" value="Acyl-CoA N-acyltransferases (Nat)"/>
    <property type="match status" value="1"/>
</dbReference>
<dbReference type="EMBL" id="QKRB01000029">
    <property type="protein sequence ID" value="PZD97230.1"/>
    <property type="molecule type" value="Genomic_DNA"/>
</dbReference>
<keyword evidence="3" id="KW-1185">Reference proteome</keyword>
<dbReference type="InterPro" id="IPR016181">
    <property type="entry name" value="Acyl_CoA_acyltransferase"/>
</dbReference>
<evidence type="ECO:0000313" key="2">
    <source>
        <dbReference type="EMBL" id="PZD97230.1"/>
    </source>
</evidence>
<dbReference type="PANTHER" id="PTHR43610:SF1">
    <property type="entry name" value="N-ACETYLTRANSFERASE DOMAIN-CONTAINING PROTEIN"/>
    <property type="match status" value="1"/>
</dbReference>
<keyword evidence="2" id="KW-0808">Transferase</keyword>
<gene>
    <name evidence="2" type="ORF">DNH61_03585</name>
</gene>
<comment type="caution">
    <text evidence="2">The sequence shown here is derived from an EMBL/GenBank/DDBJ whole genome shotgun (WGS) entry which is preliminary data.</text>
</comment>
<feature type="domain" description="N-acetyltransferase" evidence="1">
    <location>
        <begin position="11"/>
        <end position="150"/>
    </location>
</feature>
<dbReference type="PANTHER" id="PTHR43610">
    <property type="entry name" value="BLL6696 PROTEIN"/>
    <property type="match status" value="1"/>
</dbReference>
<dbReference type="Pfam" id="PF13302">
    <property type="entry name" value="Acetyltransf_3"/>
    <property type="match status" value="1"/>
</dbReference>
<dbReference type="InterPro" id="IPR000182">
    <property type="entry name" value="GNAT_dom"/>
</dbReference>
<sequence length="193" mass="23034">MIYPTMLEGKRIQLLPLRLDHAEELFKCAGYPEIWTYLPNKVEKFEDMVELINNSIQAKESGLEYPFVVYDKELKKLVGSTRLLNISEANRNFEIGWTWYTPEVWRTRVNTECKYVLLKYGFEEFQAVRIQFKADIRNERSNRAIERIGAVKEGILRQDRILHDGYIRNAYIYSVIRPEWPDIKMKLEEYLSN</sequence>
<dbReference type="GO" id="GO:0016747">
    <property type="term" value="F:acyltransferase activity, transferring groups other than amino-acyl groups"/>
    <property type="evidence" value="ECO:0007669"/>
    <property type="project" value="InterPro"/>
</dbReference>